<protein>
    <recommendedName>
        <fullName evidence="1">Tf2-1-like SH3-like domain-containing protein</fullName>
    </recommendedName>
</protein>
<dbReference type="EMBL" id="AVOT02034780">
    <property type="protein sequence ID" value="MBW0528992.1"/>
    <property type="molecule type" value="Genomic_DNA"/>
</dbReference>
<evidence type="ECO:0000259" key="1">
    <source>
        <dbReference type="Pfam" id="PF24626"/>
    </source>
</evidence>
<evidence type="ECO:0000313" key="3">
    <source>
        <dbReference type="Proteomes" id="UP000765509"/>
    </source>
</evidence>
<comment type="caution">
    <text evidence="2">The sequence shown here is derived from an EMBL/GenBank/DDBJ whole genome shotgun (WGS) entry which is preliminary data.</text>
</comment>
<evidence type="ECO:0000313" key="2">
    <source>
        <dbReference type="EMBL" id="MBW0528992.1"/>
    </source>
</evidence>
<name>A0A9Q3F2Y5_9BASI</name>
<dbReference type="InterPro" id="IPR056924">
    <property type="entry name" value="SH3_Tf2-1"/>
</dbReference>
<dbReference type="Proteomes" id="UP000765509">
    <property type="component" value="Unassembled WGS sequence"/>
</dbReference>
<dbReference type="Pfam" id="PF24626">
    <property type="entry name" value="SH3_Tf2-1"/>
    <property type="match status" value="1"/>
</dbReference>
<organism evidence="2 3">
    <name type="scientific">Austropuccinia psidii MF-1</name>
    <dbReference type="NCBI Taxonomy" id="1389203"/>
    <lineage>
        <taxon>Eukaryota</taxon>
        <taxon>Fungi</taxon>
        <taxon>Dikarya</taxon>
        <taxon>Basidiomycota</taxon>
        <taxon>Pucciniomycotina</taxon>
        <taxon>Pucciniomycetes</taxon>
        <taxon>Pucciniales</taxon>
        <taxon>Sphaerophragmiaceae</taxon>
        <taxon>Austropuccinia</taxon>
    </lineage>
</organism>
<dbReference type="AlphaFoldDB" id="A0A9Q3F2Y5"/>
<dbReference type="OrthoDB" id="5101518at2759"/>
<keyword evidence="3" id="KW-1185">Reference proteome</keyword>
<sequence>MVLLSSKNIKLKRPTKQLSERWLAPFPILKKVGTHAYQLKIPSQWRSIHPVFHIYLLESVKTSAIPNQHQGPSPAIIIEEEGEWEVSQIVNLKLKRGKV</sequence>
<gene>
    <name evidence="2" type="ORF">O181_068707</name>
</gene>
<feature type="domain" description="Tf2-1-like SH3-like" evidence="1">
    <location>
        <begin position="1"/>
        <end position="59"/>
    </location>
</feature>
<reference evidence="2" key="1">
    <citation type="submission" date="2021-03" db="EMBL/GenBank/DDBJ databases">
        <title>Draft genome sequence of rust myrtle Austropuccinia psidii MF-1, a brazilian biotype.</title>
        <authorList>
            <person name="Quecine M.C."/>
            <person name="Pachon D.M.R."/>
            <person name="Bonatelli M.L."/>
            <person name="Correr F.H."/>
            <person name="Franceschini L.M."/>
            <person name="Leite T.F."/>
            <person name="Margarido G.R.A."/>
            <person name="Almeida C.A."/>
            <person name="Ferrarezi J.A."/>
            <person name="Labate C.A."/>
        </authorList>
    </citation>
    <scope>NUCLEOTIDE SEQUENCE</scope>
    <source>
        <strain evidence="2">MF-1</strain>
    </source>
</reference>
<proteinExistence type="predicted"/>
<accession>A0A9Q3F2Y5</accession>